<dbReference type="STRING" id="7719.ENSCINP00000030873"/>
<dbReference type="PANTHER" id="PTHR12307">
    <property type="entry name" value="PROTEIN PHOSPHATASE 1 REGULATORY SUBUNIT"/>
    <property type="match status" value="1"/>
</dbReference>
<dbReference type="Ensembl" id="ENSCINT00000035814.1">
    <property type="protein sequence ID" value="ENSCINP00000030873.1"/>
    <property type="gene ID" value="ENSCING00000018698.1"/>
</dbReference>
<dbReference type="InterPro" id="IPR005036">
    <property type="entry name" value="CBM21_dom"/>
</dbReference>
<dbReference type="GO" id="GO:0008157">
    <property type="term" value="F:protein phosphatase 1 binding"/>
    <property type="evidence" value="ECO:0000318"/>
    <property type="project" value="GO_Central"/>
</dbReference>
<name>H2XMJ0_CIOIN</name>
<evidence type="ECO:0000259" key="1">
    <source>
        <dbReference type="PROSITE" id="PS51159"/>
    </source>
</evidence>
<dbReference type="AlphaFoldDB" id="H2XMJ0"/>
<proteinExistence type="predicted"/>
<dbReference type="GO" id="GO:0000164">
    <property type="term" value="C:protein phosphatase type 1 complex"/>
    <property type="evidence" value="ECO:0000318"/>
    <property type="project" value="GO_Central"/>
</dbReference>
<reference evidence="2" key="4">
    <citation type="submission" date="2025-09" db="UniProtKB">
        <authorList>
            <consortium name="Ensembl"/>
        </authorList>
    </citation>
    <scope>IDENTIFICATION</scope>
</reference>
<sequence length="242" mass="27349">IQPTSRTLLQLCSNGSKRKDKKVTFADTQGYSLTLTKYLTESTNEPPKSMTSGTLISSDTDSSTKEQKFAFKFTQPVANYVEFKRSLEQHNVSLENIVVKNSLCISGTVKVKNLSFDKTVSVRITFDNWKSYSDHKCQYVKNAYENGALDTFQFNVDVPQCQSEDIQMCFQYVCDAGEFWDNNRGQNYVISVINNRSSIEKSKSPVANHLSNISTHAPSTYMELPGPQFNTWVGWEGSGPFY</sequence>
<dbReference type="Pfam" id="PF03370">
    <property type="entry name" value="CBM_21"/>
    <property type="match status" value="1"/>
</dbReference>
<reference evidence="2" key="3">
    <citation type="submission" date="2025-08" db="UniProtKB">
        <authorList>
            <consortium name="Ensembl"/>
        </authorList>
    </citation>
    <scope>IDENTIFICATION</scope>
</reference>
<reference evidence="2" key="2">
    <citation type="journal article" date="2008" name="Genome Biol.">
        <title>Improved genome assembly and evidence-based global gene model set for the chordate Ciona intestinalis: new insight into intron and operon populations.</title>
        <authorList>
            <person name="Satou Y."/>
            <person name="Mineta K."/>
            <person name="Ogasawara M."/>
            <person name="Sasakura Y."/>
            <person name="Shoguchi E."/>
            <person name="Ueno K."/>
            <person name="Yamada L."/>
            <person name="Matsumoto J."/>
            <person name="Wasserscheid J."/>
            <person name="Dewar K."/>
            <person name="Wiley G.B."/>
            <person name="Macmil S.L."/>
            <person name="Roe B.A."/>
            <person name="Zeller R.W."/>
            <person name="Hastings K.E."/>
            <person name="Lemaire P."/>
            <person name="Lindquist E."/>
            <person name="Endo T."/>
            <person name="Hotta K."/>
            <person name="Inaba K."/>
        </authorList>
    </citation>
    <scope>NUCLEOTIDE SEQUENCE [LARGE SCALE GENOMIC DNA]</scope>
    <source>
        <strain evidence="2">wild type</strain>
    </source>
</reference>
<dbReference type="Gene3D" id="2.60.40.2440">
    <property type="entry name" value="Carbohydrate binding type-21 domain"/>
    <property type="match status" value="1"/>
</dbReference>
<accession>H2XMJ0</accession>
<evidence type="ECO:0000313" key="2">
    <source>
        <dbReference type="Ensembl" id="ENSCINP00000030873.1"/>
    </source>
</evidence>
<feature type="domain" description="CBM21" evidence="1">
    <location>
        <begin position="84"/>
        <end position="191"/>
    </location>
</feature>
<dbReference type="PROSITE" id="PS51159">
    <property type="entry name" value="CBM21"/>
    <property type="match status" value="1"/>
</dbReference>
<reference evidence="3" key="1">
    <citation type="journal article" date="2002" name="Science">
        <title>The draft genome of Ciona intestinalis: insights into chordate and vertebrate origins.</title>
        <authorList>
            <person name="Dehal P."/>
            <person name="Satou Y."/>
            <person name="Campbell R.K."/>
            <person name="Chapman J."/>
            <person name="Degnan B."/>
            <person name="De Tomaso A."/>
            <person name="Davidson B."/>
            <person name="Di Gregorio A."/>
            <person name="Gelpke M."/>
            <person name="Goodstein D.M."/>
            <person name="Harafuji N."/>
            <person name="Hastings K.E."/>
            <person name="Ho I."/>
            <person name="Hotta K."/>
            <person name="Huang W."/>
            <person name="Kawashima T."/>
            <person name="Lemaire P."/>
            <person name="Martinez D."/>
            <person name="Meinertzhagen I.A."/>
            <person name="Necula S."/>
            <person name="Nonaka M."/>
            <person name="Putnam N."/>
            <person name="Rash S."/>
            <person name="Saiga H."/>
            <person name="Satake M."/>
            <person name="Terry A."/>
            <person name="Yamada L."/>
            <person name="Wang H.G."/>
            <person name="Awazu S."/>
            <person name="Azumi K."/>
            <person name="Boore J."/>
            <person name="Branno M."/>
            <person name="Chin-Bow S."/>
            <person name="DeSantis R."/>
            <person name="Doyle S."/>
            <person name="Francino P."/>
            <person name="Keys D.N."/>
            <person name="Haga S."/>
            <person name="Hayashi H."/>
            <person name="Hino K."/>
            <person name="Imai K.S."/>
            <person name="Inaba K."/>
            <person name="Kano S."/>
            <person name="Kobayashi K."/>
            <person name="Kobayashi M."/>
            <person name="Lee B.I."/>
            <person name="Makabe K.W."/>
            <person name="Manohar C."/>
            <person name="Matassi G."/>
            <person name="Medina M."/>
            <person name="Mochizuki Y."/>
            <person name="Mount S."/>
            <person name="Morishita T."/>
            <person name="Miura S."/>
            <person name="Nakayama A."/>
            <person name="Nishizaka S."/>
            <person name="Nomoto H."/>
            <person name="Ohta F."/>
            <person name="Oishi K."/>
            <person name="Rigoutsos I."/>
            <person name="Sano M."/>
            <person name="Sasaki A."/>
            <person name="Sasakura Y."/>
            <person name="Shoguchi E."/>
            <person name="Shin-i T."/>
            <person name="Spagnuolo A."/>
            <person name="Stainier D."/>
            <person name="Suzuki M.M."/>
            <person name="Tassy O."/>
            <person name="Takatori N."/>
            <person name="Tokuoka M."/>
            <person name="Yagi K."/>
            <person name="Yoshizaki F."/>
            <person name="Wada S."/>
            <person name="Zhang C."/>
            <person name="Hyatt P.D."/>
            <person name="Larimer F."/>
            <person name="Detter C."/>
            <person name="Doggett N."/>
            <person name="Glavina T."/>
            <person name="Hawkins T."/>
            <person name="Richardson P."/>
            <person name="Lucas S."/>
            <person name="Kohara Y."/>
            <person name="Levine M."/>
            <person name="Satoh N."/>
            <person name="Rokhsar D.S."/>
        </authorList>
    </citation>
    <scope>NUCLEOTIDE SEQUENCE [LARGE SCALE GENOMIC DNA]</scope>
</reference>
<dbReference type="OMA" id="CENIGKC"/>
<dbReference type="Proteomes" id="UP000008144">
    <property type="component" value="Chromosome 8"/>
</dbReference>
<evidence type="ECO:0000313" key="3">
    <source>
        <dbReference type="Proteomes" id="UP000008144"/>
    </source>
</evidence>
<dbReference type="GO" id="GO:0005979">
    <property type="term" value="P:regulation of glycogen biosynthetic process"/>
    <property type="evidence" value="ECO:0000318"/>
    <property type="project" value="GO_Central"/>
</dbReference>
<dbReference type="GeneTree" id="ENSGT00940000167083"/>
<dbReference type="GO" id="GO:2001069">
    <property type="term" value="F:glycogen binding"/>
    <property type="evidence" value="ECO:0000318"/>
    <property type="project" value="GO_Central"/>
</dbReference>
<dbReference type="InterPro" id="IPR050782">
    <property type="entry name" value="PP1_regulatory_subunit_3"/>
</dbReference>
<dbReference type="InParanoid" id="H2XMJ0"/>
<dbReference type="PANTHER" id="PTHR12307:SF36">
    <property type="entry name" value="GLYCOGEN-BINDING SUBUNIT 76A"/>
    <property type="match status" value="1"/>
</dbReference>
<protein>
    <recommendedName>
        <fullName evidence="1">CBM21 domain-containing protein</fullName>
    </recommendedName>
</protein>
<dbReference type="HOGENOM" id="CLU_040215_2_2_1"/>
<keyword evidence="3" id="KW-1185">Reference proteome</keyword>
<dbReference type="InterPro" id="IPR038175">
    <property type="entry name" value="CBM21_dom_sf"/>
</dbReference>
<dbReference type="EMBL" id="EAAA01002595">
    <property type="status" value="NOT_ANNOTATED_CDS"/>
    <property type="molecule type" value="Genomic_DNA"/>
</dbReference>
<organism evidence="2 3">
    <name type="scientific">Ciona intestinalis</name>
    <name type="common">Transparent sea squirt</name>
    <name type="synonym">Ascidia intestinalis</name>
    <dbReference type="NCBI Taxonomy" id="7719"/>
    <lineage>
        <taxon>Eukaryota</taxon>
        <taxon>Metazoa</taxon>
        <taxon>Chordata</taxon>
        <taxon>Tunicata</taxon>
        <taxon>Ascidiacea</taxon>
        <taxon>Phlebobranchia</taxon>
        <taxon>Cionidae</taxon>
        <taxon>Ciona</taxon>
    </lineage>
</organism>